<accession>A0A7H8RAV4</accession>
<organism evidence="2 3">
    <name type="scientific">Talaromyces rugulosus</name>
    <name type="common">Penicillium rugulosum</name>
    <dbReference type="NCBI Taxonomy" id="121627"/>
    <lineage>
        <taxon>Eukaryota</taxon>
        <taxon>Fungi</taxon>
        <taxon>Dikarya</taxon>
        <taxon>Ascomycota</taxon>
        <taxon>Pezizomycotina</taxon>
        <taxon>Eurotiomycetes</taxon>
        <taxon>Eurotiomycetidae</taxon>
        <taxon>Eurotiales</taxon>
        <taxon>Trichocomaceae</taxon>
        <taxon>Talaromyces</taxon>
        <taxon>Talaromyces sect. Islandici</taxon>
    </lineage>
</organism>
<dbReference type="Gene3D" id="3.40.50.1820">
    <property type="entry name" value="alpha/beta hydrolase"/>
    <property type="match status" value="1"/>
</dbReference>
<protein>
    <recommendedName>
        <fullName evidence="1">AB hydrolase-1 domain-containing protein</fullName>
    </recommendedName>
</protein>
<dbReference type="InterPro" id="IPR000073">
    <property type="entry name" value="AB_hydrolase_1"/>
</dbReference>
<feature type="domain" description="AB hydrolase-1" evidence="1">
    <location>
        <begin position="39"/>
        <end position="306"/>
    </location>
</feature>
<reference evidence="3" key="1">
    <citation type="submission" date="2020-06" db="EMBL/GenBank/DDBJ databases">
        <title>A chromosome-scale genome assembly of Talaromyces rugulosus W13939.</title>
        <authorList>
            <person name="Wang B."/>
            <person name="Guo L."/>
            <person name="Ye K."/>
            <person name="Wang L."/>
        </authorList>
    </citation>
    <scope>NUCLEOTIDE SEQUENCE [LARGE SCALE GENOMIC DNA]</scope>
    <source>
        <strain evidence="3">W13939</strain>
    </source>
</reference>
<sequence length="317" mass="34908">MSNPWEQEPSKSGLVSLGPNHNLHLSVSGPIRQPGQPLVIIIPGLGSSAAEWVAVHRLVTPISRVLLYDRSGYGLSSETTTSPITAAGIATELDSLLRTVELSGPFVIVCHSWGGIIGREFLHLRPDDIVGIVFVDANQELNTTDDPWPSPFVQAVSRGLDFLEVTGITQNHKLLHCEWQAYLDEEHSEKHARVVAAEMAGYRDSGPFLAEKKQLQAKAPLLGDRPISVLKGLTEKDFEKVYEAGIKAGNGTEEERRQFQEAFKTYGALTEAWQRGTMSLSNNSRWAIASRSGHNVQFTEPEVIVEELQWVLANLVP</sequence>
<name>A0A7H8RAV4_TALRU</name>
<keyword evidence="3" id="KW-1185">Reference proteome</keyword>
<dbReference type="RefSeq" id="XP_035349095.1">
    <property type="nucleotide sequence ID" value="XM_035493202.1"/>
</dbReference>
<dbReference type="Proteomes" id="UP000509510">
    <property type="component" value="Chromosome V"/>
</dbReference>
<dbReference type="PANTHER" id="PTHR43798:SF33">
    <property type="entry name" value="HYDROLASE, PUTATIVE (AFU_ORTHOLOGUE AFUA_2G14860)-RELATED"/>
    <property type="match status" value="1"/>
</dbReference>
<dbReference type="GO" id="GO:0016020">
    <property type="term" value="C:membrane"/>
    <property type="evidence" value="ECO:0007669"/>
    <property type="project" value="TreeGrafter"/>
</dbReference>
<dbReference type="PANTHER" id="PTHR43798">
    <property type="entry name" value="MONOACYLGLYCEROL LIPASE"/>
    <property type="match status" value="1"/>
</dbReference>
<gene>
    <name evidence="2" type="ORF">TRUGW13939_10089</name>
</gene>
<dbReference type="OrthoDB" id="294702at2759"/>
<evidence type="ECO:0000259" key="1">
    <source>
        <dbReference type="Pfam" id="PF12697"/>
    </source>
</evidence>
<dbReference type="EMBL" id="CP055902">
    <property type="protein sequence ID" value="QKX62921.1"/>
    <property type="molecule type" value="Genomic_DNA"/>
</dbReference>
<evidence type="ECO:0000313" key="3">
    <source>
        <dbReference type="Proteomes" id="UP000509510"/>
    </source>
</evidence>
<evidence type="ECO:0000313" key="2">
    <source>
        <dbReference type="EMBL" id="QKX62921.1"/>
    </source>
</evidence>
<dbReference type="KEGG" id="trg:TRUGW13939_10089"/>
<dbReference type="InterPro" id="IPR029058">
    <property type="entry name" value="AB_hydrolase_fold"/>
</dbReference>
<dbReference type="AlphaFoldDB" id="A0A7H8RAV4"/>
<dbReference type="InterPro" id="IPR050266">
    <property type="entry name" value="AB_hydrolase_sf"/>
</dbReference>
<dbReference type="GeneID" id="55997570"/>
<dbReference type="SUPFAM" id="SSF53474">
    <property type="entry name" value="alpha/beta-Hydrolases"/>
    <property type="match status" value="1"/>
</dbReference>
<proteinExistence type="predicted"/>
<dbReference type="Pfam" id="PF12697">
    <property type="entry name" value="Abhydrolase_6"/>
    <property type="match status" value="1"/>
</dbReference>